<gene>
    <name evidence="3" type="ORF">ALGA_0999</name>
</gene>
<dbReference type="InterPro" id="IPR045741">
    <property type="entry name" value="PorV"/>
</dbReference>
<dbReference type="NCBIfam" id="NF033710">
    <property type="entry name" value="T9SS_OM_PorV"/>
    <property type="match status" value="1"/>
</dbReference>
<feature type="domain" description="Type IX secretion system protein PorV" evidence="2">
    <location>
        <begin position="31"/>
        <end position="269"/>
    </location>
</feature>
<dbReference type="KEGG" id="mbas:ALGA_0999"/>
<dbReference type="Gene3D" id="2.40.160.60">
    <property type="entry name" value="Outer membrane protein transport protein (OMPP1/FadL/TodX)"/>
    <property type="match status" value="1"/>
</dbReference>
<dbReference type="SUPFAM" id="SSF56935">
    <property type="entry name" value="Porins"/>
    <property type="match status" value="1"/>
</dbReference>
<dbReference type="RefSeq" id="WP_231706063.1">
    <property type="nucleotide sequence ID" value="NZ_AP018042.1"/>
</dbReference>
<keyword evidence="1" id="KW-0732">Signal</keyword>
<feature type="chain" id="PRO_5012327219" description="Type IX secretion system protein PorV domain-containing protein" evidence="1">
    <location>
        <begin position="26"/>
        <end position="392"/>
    </location>
</feature>
<evidence type="ECO:0000313" key="4">
    <source>
        <dbReference type="Proteomes" id="UP000218267"/>
    </source>
</evidence>
<name>A0A1Y1CGC9_9BACT</name>
<organism evidence="3 4">
    <name type="scientific">Labilibaculum antarcticum</name>
    <dbReference type="NCBI Taxonomy" id="1717717"/>
    <lineage>
        <taxon>Bacteria</taxon>
        <taxon>Pseudomonadati</taxon>
        <taxon>Bacteroidota</taxon>
        <taxon>Bacteroidia</taxon>
        <taxon>Marinilabiliales</taxon>
        <taxon>Marinifilaceae</taxon>
        <taxon>Labilibaculum</taxon>
    </lineage>
</organism>
<dbReference type="Proteomes" id="UP000218267">
    <property type="component" value="Chromosome"/>
</dbReference>
<dbReference type="InterPro" id="IPR047799">
    <property type="entry name" value="T9SS_OM_PorV"/>
</dbReference>
<dbReference type="EMBL" id="AP018042">
    <property type="protein sequence ID" value="BAX79385.1"/>
    <property type="molecule type" value="Genomic_DNA"/>
</dbReference>
<dbReference type="AlphaFoldDB" id="A0A1Y1CGC9"/>
<dbReference type="NCBIfam" id="NF033709">
    <property type="entry name" value="PorV_fam"/>
    <property type="match status" value="1"/>
</dbReference>
<feature type="signal peptide" evidence="1">
    <location>
        <begin position="1"/>
        <end position="25"/>
    </location>
</feature>
<dbReference type="Pfam" id="PF19572">
    <property type="entry name" value="PorV"/>
    <property type="match status" value="1"/>
</dbReference>
<protein>
    <recommendedName>
        <fullName evidence="2">Type IX secretion system protein PorV domain-containing protein</fullName>
    </recommendedName>
</protein>
<evidence type="ECO:0000256" key="1">
    <source>
        <dbReference type="SAM" id="SignalP"/>
    </source>
</evidence>
<reference evidence="4" key="2">
    <citation type="journal article" date="2020" name="Antonie Van Leeuwenhoek">
        <title>Labilibaculum antarcticum sp. nov., a novel facultative anaerobic, psychrotorelant bacterium isolated from marine sediment of Antarctica.</title>
        <authorList>
            <person name="Watanabe M."/>
            <person name="Kojima H."/>
            <person name="Fukui M."/>
        </authorList>
    </citation>
    <scope>NUCLEOTIDE SEQUENCE [LARGE SCALE GENOMIC DNA]</scope>
    <source>
        <strain evidence="4">SPP2</strain>
    </source>
</reference>
<keyword evidence="4" id="KW-1185">Reference proteome</keyword>
<reference evidence="3 4" key="1">
    <citation type="journal article" date="2018" name="Mar. Genomics">
        <title>Complete genome sequence of Marinifilaceae bacterium strain SPP2, isolated from the Antarctic marine sediment.</title>
        <authorList>
            <person name="Watanabe M."/>
            <person name="Kojima H."/>
            <person name="Fukui M."/>
        </authorList>
    </citation>
    <scope>NUCLEOTIDE SEQUENCE [LARGE SCALE GENOMIC DNA]</scope>
    <source>
        <strain evidence="3 4">SPP2</strain>
    </source>
</reference>
<sequence>MNQKLTLITSLLAILLFTNMETSWAQSSTSGANYISTAVPFLTITPDSRAGAMGDVGVATSPDANSMHWNPAKFAMIDGNYGVAASYTPWLRDLVEDMSLAYLTGYYRLDKNQVIASSLRYFTLGEIIFLESQDATPISRNPNEWAFDIAYSRRLTDNISGAIAFRYIRSDLTQAQYVAGVETQAGNAFAADISVYYQKEFTRNRKDMVWSWGLNISNIGSKISYTTDDEKEFIPTNLRFGSALKFELDQYNSLTIAADFNKLLVPTPANGSLQNGEDDGTVIVGGQTSNKSVMSGIFGSFSDAPGGMSEEFKEMTWSLGFEYWYQNQFALRAGYYYENEEKGNRKYYTAGLGVKLNMFDLDFSYLIPSTQNNPLKNTLRFTITANIDKIVK</sequence>
<evidence type="ECO:0000259" key="2">
    <source>
        <dbReference type="Pfam" id="PF19572"/>
    </source>
</evidence>
<evidence type="ECO:0000313" key="3">
    <source>
        <dbReference type="EMBL" id="BAX79385.1"/>
    </source>
</evidence>
<accession>A0A1Y1CGC9</accession>
<proteinExistence type="predicted"/>